<dbReference type="Gene3D" id="2.160.20.10">
    <property type="entry name" value="Single-stranded right-handed beta-helix, Pectin lyase-like"/>
    <property type="match status" value="1"/>
</dbReference>
<dbReference type="GO" id="GO:0005576">
    <property type="term" value="C:extracellular region"/>
    <property type="evidence" value="ECO:0007669"/>
    <property type="project" value="UniProtKB-SubCell"/>
</dbReference>
<dbReference type="InterPro" id="IPR052052">
    <property type="entry name" value="Polysaccharide_Lyase_9"/>
</dbReference>
<dbReference type="HOGENOM" id="CLU_030634_2_0_6"/>
<evidence type="ECO:0000256" key="5">
    <source>
        <dbReference type="ARBA" id="ARBA00022729"/>
    </source>
</evidence>
<reference evidence="10" key="1">
    <citation type="submission" date="2009-06" db="EMBL/GenBank/DDBJ databases">
        <title>Complete sequence of Dickeya dadantii Ech703.</title>
        <authorList>
            <consortium name="US DOE Joint Genome Institute"/>
            <person name="Lucas S."/>
            <person name="Copeland A."/>
            <person name="Lapidus A."/>
            <person name="Glavina del Rio T."/>
            <person name="Dalin E."/>
            <person name="Tice H."/>
            <person name="Bruce D."/>
            <person name="Goodwin L."/>
            <person name="Pitluck S."/>
            <person name="Chertkov O."/>
            <person name="Brettin T."/>
            <person name="Detter J.C."/>
            <person name="Han C."/>
            <person name="Larimer F."/>
            <person name="Land M."/>
            <person name="Hauser L."/>
            <person name="Kyrpides N."/>
            <person name="Mikhailova N."/>
            <person name="Balakrishnan V."/>
            <person name="Glasner J."/>
            <person name="Perna N.T."/>
        </authorList>
    </citation>
    <scope>NUCLEOTIDE SEQUENCE [LARGE SCALE GENOMIC DNA]</scope>
    <source>
        <strain evidence="10">Ech703</strain>
    </source>
</reference>
<comment type="subcellular location">
    <subcellularLocation>
        <location evidence="2">Secreted</location>
    </subcellularLocation>
</comment>
<dbReference type="PANTHER" id="PTHR40088:SF1">
    <property type="entry name" value="PECTATE LYASE PEL9"/>
    <property type="match status" value="1"/>
</dbReference>
<name>C6C7P9_MUSP7</name>
<dbReference type="STRING" id="579405.Dd703_2204"/>
<evidence type="ECO:0000256" key="4">
    <source>
        <dbReference type="ARBA" id="ARBA00022723"/>
    </source>
</evidence>
<keyword evidence="4" id="KW-0479">Metal-binding</keyword>
<evidence type="ECO:0000256" key="1">
    <source>
        <dbReference type="ARBA" id="ARBA00001913"/>
    </source>
</evidence>
<dbReference type="AlphaFoldDB" id="C6C7P9"/>
<keyword evidence="5" id="KW-0732">Signal</keyword>
<dbReference type="Pfam" id="PF22842">
    <property type="entry name" value="Pel9A-like_beta_helix"/>
    <property type="match status" value="1"/>
</dbReference>
<keyword evidence="7 10" id="KW-0456">Lyase</keyword>
<keyword evidence="6" id="KW-0106">Calcium</keyword>
<keyword evidence="11" id="KW-1185">Reference proteome</keyword>
<dbReference type="SUPFAM" id="SSF51126">
    <property type="entry name" value="Pectin lyase-like"/>
    <property type="match status" value="1"/>
</dbReference>
<dbReference type="EMBL" id="CP001654">
    <property type="protein sequence ID" value="ACS85991.1"/>
    <property type="molecule type" value="Genomic_DNA"/>
</dbReference>
<organism evidence="10 11">
    <name type="scientific">Musicola paradisiaca (strain Ech703)</name>
    <name type="common">Dickeya paradisiaca</name>
    <name type="synonym">Dickeya dadantii</name>
    <dbReference type="NCBI Taxonomy" id="579405"/>
    <lineage>
        <taxon>Bacteria</taxon>
        <taxon>Pseudomonadati</taxon>
        <taxon>Pseudomonadota</taxon>
        <taxon>Gammaproteobacteria</taxon>
        <taxon>Enterobacterales</taxon>
        <taxon>Pectobacteriaceae</taxon>
        <taxon>Musicola</taxon>
    </lineage>
</organism>
<dbReference type="RefSeq" id="WP_015853900.1">
    <property type="nucleotide sequence ID" value="NC_012880.1"/>
</dbReference>
<evidence type="ECO:0000313" key="10">
    <source>
        <dbReference type="EMBL" id="ACS85991.1"/>
    </source>
</evidence>
<evidence type="ECO:0000256" key="3">
    <source>
        <dbReference type="ARBA" id="ARBA00022525"/>
    </source>
</evidence>
<evidence type="ECO:0000259" key="9">
    <source>
        <dbReference type="Pfam" id="PF22842"/>
    </source>
</evidence>
<comment type="similarity">
    <text evidence="8">Belongs to the polysaccharide lyase 9 family.</text>
</comment>
<evidence type="ECO:0000313" key="11">
    <source>
        <dbReference type="Proteomes" id="UP000002734"/>
    </source>
</evidence>
<accession>C6C7P9</accession>
<dbReference type="NCBIfam" id="NF041899">
    <property type="entry name" value="pec_ly_PelN"/>
    <property type="match status" value="1"/>
</dbReference>
<comment type="cofactor">
    <cofactor evidence="1">
        <name>Ca(2+)</name>
        <dbReference type="ChEBI" id="CHEBI:29108"/>
    </cofactor>
</comment>
<dbReference type="GO" id="GO:0046872">
    <property type="term" value="F:metal ion binding"/>
    <property type="evidence" value="ECO:0007669"/>
    <property type="project" value="UniProtKB-KW"/>
</dbReference>
<evidence type="ECO:0000256" key="8">
    <source>
        <dbReference type="ARBA" id="ARBA00038263"/>
    </source>
</evidence>
<proteinExistence type="inferred from homology"/>
<dbReference type="InterPro" id="IPR012334">
    <property type="entry name" value="Pectin_lyas_fold"/>
</dbReference>
<dbReference type="PANTHER" id="PTHR40088">
    <property type="entry name" value="PECTATE LYASE (EUROFUNG)"/>
    <property type="match status" value="1"/>
</dbReference>
<keyword evidence="3" id="KW-0964">Secreted</keyword>
<dbReference type="GO" id="GO:0016837">
    <property type="term" value="F:carbon-oxygen lyase activity, acting on polysaccharides"/>
    <property type="evidence" value="ECO:0007669"/>
    <property type="project" value="TreeGrafter"/>
</dbReference>
<protein>
    <submittedName>
        <fullName evidence="10">Pectate lyase</fullName>
    </submittedName>
</protein>
<dbReference type="eggNOG" id="COG4733">
    <property type="taxonomic scope" value="Bacteria"/>
</dbReference>
<dbReference type="InterPro" id="IPR011050">
    <property type="entry name" value="Pectin_lyase_fold/virulence"/>
</dbReference>
<sequence>MKMNTQVVPVVLGLMAAGYAAEGLAAEYYLSASGSDSASGSKSAPWKTFARAQETLSAGDTLWIRGGTYAITAGLNTCSSQTDTVNAITLSKSGSSGKPIVYQAYSGETPIVDFSGMTDDCRVKGFNVVASWITLKGLEIKGVPQNNNKNHESWGVWINGSHNIFERLNIHHIMGTGLFLKNGSYNTILNSDSHHNYDPLTSNGAGQSGDGFGAHVSANMPGNIFSGCRAWWNSDDGFDLINAYSSVTIENSWAWLHGYLPGTTTSLAAGNGNGFKAGGYAGVYVSNGVKHTVRNSVAFLNKASGFYANHHTVANDFFNNTAYKNKINFNMLGIDSSGSDTNLGTLRNNISYAATSSSLSNTSGANLRYNSWNFSNVLSDTEFQSVSTSGWDAARQSDGSLPVLKSLHLASGSWMIDKGGDVKIAYQGSAPDLGAFELK</sequence>
<evidence type="ECO:0000256" key="7">
    <source>
        <dbReference type="ARBA" id="ARBA00023239"/>
    </source>
</evidence>
<dbReference type="Proteomes" id="UP000002734">
    <property type="component" value="Chromosome"/>
</dbReference>
<gene>
    <name evidence="10" type="ordered locus">Dd703_2204</name>
</gene>
<dbReference type="KEGG" id="dda:Dd703_2204"/>
<dbReference type="CAZy" id="PL9">
    <property type="family name" value="Polysaccharide Lyase Family 9"/>
</dbReference>
<evidence type="ECO:0000256" key="2">
    <source>
        <dbReference type="ARBA" id="ARBA00004613"/>
    </source>
</evidence>
<feature type="domain" description="Pel9A-like right handed beta-helix region" evidence="9">
    <location>
        <begin position="27"/>
        <end position="336"/>
    </location>
</feature>
<evidence type="ECO:0000256" key="6">
    <source>
        <dbReference type="ARBA" id="ARBA00022837"/>
    </source>
</evidence>
<dbReference type="InterPro" id="IPR053868">
    <property type="entry name" value="Pel9A-like_beta_helix"/>
</dbReference>